<name>A0A151GD97_DRECN</name>
<dbReference type="EMBL" id="LAYC01000003">
    <property type="protein sequence ID" value="KYK55067.1"/>
    <property type="molecule type" value="Genomic_DNA"/>
</dbReference>
<dbReference type="Proteomes" id="UP000076580">
    <property type="component" value="Chromosome 03"/>
</dbReference>
<evidence type="ECO:0000313" key="2">
    <source>
        <dbReference type="EMBL" id="KYK55067.1"/>
    </source>
</evidence>
<sequence length="167" mass="17744">MRLDVRLRDGTNTASHSCDSTTHLVGDGAKLFAPSMRHLARESALVGPAGTIVAFVADADGEGRHGAGADPAEVPPFSVSAPMCFQGRIYYDGQLRNDGTIRPHRHPRLDLLTCHMTPHALALARSIPVRIPPSIGKLSDQIMHSTGNEADTPAGGNVPLEETAPLR</sequence>
<dbReference type="InParanoid" id="A0A151GD97"/>
<protein>
    <submittedName>
        <fullName evidence="2">Uncharacterized protein</fullName>
    </submittedName>
</protein>
<keyword evidence="3" id="KW-1185">Reference proteome</keyword>
<feature type="region of interest" description="Disordered" evidence="1">
    <location>
        <begin position="139"/>
        <end position="167"/>
    </location>
</feature>
<dbReference type="GeneID" id="63719671"/>
<proteinExistence type="predicted"/>
<gene>
    <name evidence="2" type="ORF">DCS_07028</name>
</gene>
<dbReference type="AlphaFoldDB" id="A0A151GD97"/>
<evidence type="ECO:0000313" key="3">
    <source>
        <dbReference type="Proteomes" id="UP000076580"/>
    </source>
</evidence>
<dbReference type="RefSeq" id="XP_040654419.1">
    <property type="nucleotide sequence ID" value="XM_040804315.1"/>
</dbReference>
<reference evidence="2 3" key="1">
    <citation type="journal article" date="2016" name="Sci. Rep.">
        <title>Insights into Adaptations to a Near-Obligate Nematode Endoparasitic Lifestyle from the Finished Genome of Drechmeria coniospora.</title>
        <authorList>
            <person name="Zhang L."/>
            <person name="Zhou Z."/>
            <person name="Guo Q."/>
            <person name="Fokkens L."/>
            <person name="Miskei M."/>
            <person name="Pocsi I."/>
            <person name="Zhang W."/>
            <person name="Chen M."/>
            <person name="Wang L."/>
            <person name="Sun Y."/>
            <person name="Donzelli B.G."/>
            <person name="Gibson D.M."/>
            <person name="Nelson D.R."/>
            <person name="Luo J.G."/>
            <person name="Rep M."/>
            <person name="Liu H."/>
            <person name="Yang S."/>
            <person name="Wang J."/>
            <person name="Krasnoff S.B."/>
            <person name="Xu Y."/>
            <person name="Molnar I."/>
            <person name="Lin M."/>
        </authorList>
    </citation>
    <scope>NUCLEOTIDE SEQUENCE [LARGE SCALE GENOMIC DNA]</scope>
    <source>
        <strain evidence="2 3">ARSEF 6962</strain>
    </source>
</reference>
<comment type="caution">
    <text evidence="2">The sequence shown here is derived from an EMBL/GenBank/DDBJ whole genome shotgun (WGS) entry which is preliminary data.</text>
</comment>
<evidence type="ECO:0000256" key="1">
    <source>
        <dbReference type="SAM" id="MobiDB-lite"/>
    </source>
</evidence>
<organism evidence="2 3">
    <name type="scientific">Drechmeria coniospora</name>
    <name type="common">Nematophagous fungus</name>
    <name type="synonym">Meria coniospora</name>
    <dbReference type="NCBI Taxonomy" id="98403"/>
    <lineage>
        <taxon>Eukaryota</taxon>
        <taxon>Fungi</taxon>
        <taxon>Dikarya</taxon>
        <taxon>Ascomycota</taxon>
        <taxon>Pezizomycotina</taxon>
        <taxon>Sordariomycetes</taxon>
        <taxon>Hypocreomycetidae</taxon>
        <taxon>Hypocreales</taxon>
        <taxon>Ophiocordycipitaceae</taxon>
        <taxon>Drechmeria</taxon>
    </lineage>
</organism>
<accession>A0A151GD97</accession>